<dbReference type="InterPro" id="IPR000014">
    <property type="entry name" value="PAS"/>
</dbReference>
<keyword evidence="6" id="KW-0808">Transferase</keyword>
<feature type="transmembrane region" description="Helical" evidence="17">
    <location>
        <begin position="165"/>
        <end position="187"/>
    </location>
</feature>
<dbReference type="SUPFAM" id="SSF52172">
    <property type="entry name" value="CheY-like"/>
    <property type="match status" value="2"/>
</dbReference>
<evidence type="ECO:0000256" key="12">
    <source>
        <dbReference type="ARBA" id="ARBA00023012"/>
    </source>
</evidence>
<evidence type="ECO:0000256" key="7">
    <source>
        <dbReference type="ARBA" id="ARBA00022692"/>
    </source>
</evidence>
<dbReference type="InterPro" id="IPR000700">
    <property type="entry name" value="PAS-assoc_C"/>
</dbReference>
<keyword evidence="4" id="KW-1003">Cell membrane</keyword>
<dbReference type="Gene3D" id="1.20.120.160">
    <property type="entry name" value="HPT domain"/>
    <property type="match status" value="1"/>
</dbReference>
<dbReference type="InterPro" id="IPR035965">
    <property type="entry name" value="PAS-like_dom_sf"/>
</dbReference>
<feature type="domain" description="Response regulatory" evidence="19">
    <location>
        <begin position="735"/>
        <end position="850"/>
    </location>
</feature>
<keyword evidence="13 17" id="KW-0472">Membrane</keyword>
<dbReference type="GO" id="GO:0000155">
    <property type="term" value="F:phosphorelay sensor kinase activity"/>
    <property type="evidence" value="ECO:0007669"/>
    <property type="project" value="InterPro"/>
</dbReference>
<dbReference type="SMART" id="SM00387">
    <property type="entry name" value="HATPase_c"/>
    <property type="match status" value="1"/>
</dbReference>
<gene>
    <name evidence="22" type="ORF">MACH26_17770</name>
</gene>
<evidence type="ECO:0000256" key="11">
    <source>
        <dbReference type="ARBA" id="ARBA00022989"/>
    </source>
</evidence>
<evidence type="ECO:0000256" key="16">
    <source>
        <dbReference type="PROSITE-ProRule" id="PRU00169"/>
    </source>
</evidence>
<evidence type="ECO:0000259" key="21">
    <source>
        <dbReference type="PROSITE" id="PS50894"/>
    </source>
</evidence>
<feature type="domain" description="HPt" evidence="21">
    <location>
        <begin position="888"/>
        <end position="980"/>
    </location>
</feature>
<name>A0AA48KP46_9ALTE</name>
<dbReference type="PANTHER" id="PTHR45339">
    <property type="entry name" value="HYBRID SIGNAL TRANSDUCTION HISTIDINE KINASE J"/>
    <property type="match status" value="1"/>
</dbReference>
<evidence type="ECO:0000256" key="3">
    <source>
        <dbReference type="ARBA" id="ARBA00012438"/>
    </source>
</evidence>
<dbReference type="PROSITE" id="PS50109">
    <property type="entry name" value="HIS_KIN"/>
    <property type="match status" value="1"/>
</dbReference>
<evidence type="ECO:0000259" key="20">
    <source>
        <dbReference type="PROSITE" id="PS50113"/>
    </source>
</evidence>
<keyword evidence="5 16" id="KW-0597">Phosphoprotein</keyword>
<dbReference type="GO" id="GO:0005524">
    <property type="term" value="F:ATP binding"/>
    <property type="evidence" value="ECO:0007669"/>
    <property type="project" value="UniProtKB-KW"/>
</dbReference>
<evidence type="ECO:0000256" key="10">
    <source>
        <dbReference type="ARBA" id="ARBA00022840"/>
    </source>
</evidence>
<dbReference type="SUPFAM" id="SSF55874">
    <property type="entry name" value="ATPase domain of HSP90 chaperone/DNA topoisomerase II/histidine kinase"/>
    <property type="match status" value="1"/>
</dbReference>
<reference evidence="22" key="1">
    <citation type="submission" date="2023-01" db="EMBL/GenBank/DDBJ databases">
        <title>Complete genome sequence of Planctobacterium marinum strain Dej080120_11.</title>
        <authorList>
            <person name="Ueki S."/>
            <person name="Maruyama F."/>
        </authorList>
    </citation>
    <scope>NUCLEOTIDE SEQUENCE</scope>
    <source>
        <strain evidence="22">Dej080120_11</strain>
    </source>
</reference>
<dbReference type="EMBL" id="AP027272">
    <property type="protein sequence ID" value="BDX06256.1"/>
    <property type="molecule type" value="Genomic_DNA"/>
</dbReference>
<evidence type="ECO:0000313" key="22">
    <source>
        <dbReference type="EMBL" id="BDX06256.1"/>
    </source>
</evidence>
<dbReference type="Gene3D" id="3.30.450.20">
    <property type="entry name" value="PAS domain"/>
    <property type="match status" value="1"/>
</dbReference>
<feature type="domain" description="Histidine kinase" evidence="18">
    <location>
        <begin position="350"/>
        <end position="571"/>
    </location>
</feature>
<evidence type="ECO:0000256" key="15">
    <source>
        <dbReference type="PROSITE-ProRule" id="PRU00110"/>
    </source>
</evidence>
<accession>A0AA48KP46</accession>
<comment type="catalytic activity">
    <reaction evidence="1">
        <text>ATP + protein L-histidine = ADP + protein N-phospho-L-histidine.</text>
        <dbReference type="EC" id="2.7.13.3"/>
    </reaction>
</comment>
<evidence type="ECO:0000256" key="5">
    <source>
        <dbReference type="ARBA" id="ARBA00022553"/>
    </source>
</evidence>
<dbReference type="FunFam" id="3.30.565.10:FF:000010">
    <property type="entry name" value="Sensor histidine kinase RcsC"/>
    <property type="match status" value="1"/>
</dbReference>
<dbReference type="InterPro" id="IPR036097">
    <property type="entry name" value="HisK_dim/P_sf"/>
</dbReference>
<keyword evidence="8" id="KW-0547">Nucleotide-binding</keyword>
<dbReference type="InterPro" id="IPR003594">
    <property type="entry name" value="HATPase_dom"/>
</dbReference>
<evidence type="ECO:0000256" key="14">
    <source>
        <dbReference type="ARBA" id="ARBA00023306"/>
    </source>
</evidence>
<dbReference type="PROSITE" id="PS50113">
    <property type="entry name" value="PAC"/>
    <property type="match status" value="1"/>
</dbReference>
<evidence type="ECO:0000259" key="19">
    <source>
        <dbReference type="PROSITE" id="PS50110"/>
    </source>
</evidence>
<dbReference type="SUPFAM" id="SSF55785">
    <property type="entry name" value="PYP-like sensor domain (PAS domain)"/>
    <property type="match status" value="1"/>
</dbReference>
<feature type="modified residue" description="Phosphohistidine" evidence="15">
    <location>
        <position position="927"/>
    </location>
</feature>
<dbReference type="InterPro" id="IPR003661">
    <property type="entry name" value="HisK_dim/P_dom"/>
</dbReference>
<dbReference type="RefSeq" id="WP_338292286.1">
    <property type="nucleotide sequence ID" value="NZ_AP027272.1"/>
</dbReference>
<evidence type="ECO:0000259" key="18">
    <source>
        <dbReference type="PROSITE" id="PS50109"/>
    </source>
</evidence>
<dbReference type="SMART" id="SM00448">
    <property type="entry name" value="REC"/>
    <property type="match status" value="2"/>
</dbReference>
<dbReference type="PRINTS" id="PR00344">
    <property type="entry name" value="BCTRLSENSOR"/>
</dbReference>
<feature type="domain" description="PAC" evidence="20">
    <location>
        <begin position="280"/>
        <end position="332"/>
    </location>
</feature>
<evidence type="ECO:0000256" key="2">
    <source>
        <dbReference type="ARBA" id="ARBA00004651"/>
    </source>
</evidence>
<dbReference type="Proteomes" id="UP001333710">
    <property type="component" value="Chromosome"/>
</dbReference>
<dbReference type="FunFam" id="1.10.287.130:FF:000038">
    <property type="entry name" value="Sensory transduction histidine kinase"/>
    <property type="match status" value="1"/>
</dbReference>
<feature type="modified residue" description="4-aspartylphosphate" evidence="16">
    <location>
        <position position="784"/>
    </location>
</feature>
<dbReference type="Pfam" id="PF00072">
    <property type="entry name" value="Response_reg"/>
    <property type="match status" value="2"/>
</dbReference>
<protein>
    <recommendedName>
        <fullName evidence="3">histidine kinase</fullName>
        <ecNumber evidence="3">2.7.13.3</ecNumber>
    </recommendedName>
</protein>
<dbReference type="InterPro" id="IPR036641">
    <property type="entry name" value="HPT_dom_sf"/>
</dbReference>
<proteinExistence type="predicted"/>
<dbReference type="InterPro" id="IPR036890">
    <property type="entry name" value="HATPase_C_sf"/>
</dbReference>
<dbReference type="Pfam" id="PF02518">
    <property type="entry name" value="HATPase_c"/>
    <property type="match status" value="1"/>
</dbReference>
<dbReference type="EC" id="2.7.13.3" evidence="3"/>
<dbReference type="SUPFAM" id="SSF47384">
    <property type="entry name" value="Homodimeric domain of signal transducing histidine kinase"/>
    <property type="match status" value="1"/>
</dbReference>
<dbReference type="PANTHER" id="PTHR45339:SF1">
    <property type="entry name" value="HYBRID SIGNAL TRANSDUCTION HISTIDINE KINASE J"/>
    <property type="match status" value="1"/>
</dbReference>
<dbReference type="InterPro" id="IPR011006">
    <property type="entry name" value="CheY-like_superfamily"/>
</dbReference>
<dbReference type="KEGG" id="pmaw:MACH26_17770"/>
<evidence type="ECO:0000313" key="23">
    <source>
        <dbReference type="Proteomes" id="UP001333710"/>
    </source>
</evidence>
<dbReference type="InterPro" id="IPR004358">
    <property type="entry name" value="Sig_transdc_His_kin-like_C"/>
</dbReference>
<keyword evidence="7 17" id="KW-0812">Transmembrane</keyword>
<evidence type="ECO:0000256" key="13">
    <source>
        <dbReference type="ARBA" id="ARBA00023136"/>
    </source>
</evidence>
<dbReference type="CDD" id="cd16922">
    <property type="entry name" value="HATPase_EvgS-ArcB-TorS-like"/>
    <property type="match status" value="1"/>
</dbReference>
<evidence type="ECO:0000256" key="4">
    <source>
        <dbReference type="ARBA" id="ARBA00022475"/>
    </source>
</evidence>
<keyword evidence="9" id="KW-0418">Kinase</keyword>
<organism evidence="22 23">
    <name type="scientific">Planctobacterium marinum</name>
    <dbReference type="NCBI Taxonomy" id="1631968"/>
    <lineage>
        <taxon>Bacteria</taxon>
        <taxon>Pseudomonadati</taxon>
        <taxon>Pseudomonadota</taxon>
        <taxon>Gammaproteobacteria</taxon>
        <taxon>Alteromonadales</taxon>
        <taxon>Alteromonadaceae</taxon>
        <taxon>Planctobacterium</taxon>
    </lineage>
</organism>
<keyword evidence="14" id="KW-0131">Cell cycle</keyword>
<dbReference type="InterPro" id="IPR001789">
    <property type="entry name" value="Sig_transdc_resp-reg_receiver"/>
</dbReference>
<keyword evidence="23" id="KW-1185">Reference proteome</keyword>
<keyword evidence="11 17" id="KW-1133">Transmembrane helix</keyword>
<dbReference type="InterPro" id="IPR005467">
    <property type="entry name" value="His_kinase_dom"/>
</dbReference>
<dbReference type="AlphaFoldDB" id="A0AA48KP46"/>
<dbReference type="SMART" id="SM00388">
    <property type="entry name" value="HisKA"/>
    <property type="match status" value="1"/>
</dbReference>
<dbReference type="Gene3D" id="3.40.50.2300">
    <property type="match status" value="2"/>
</dbReference>
<comment type="subcellular location">
    <subcellularLocation>
        <location evidence="2">Cell membrane</location>
        <topology evidence="2">Multi-pass membrane protein</topology>
    </subcellularLocation>
</comment>
<dbReference type="InterPro" id="IPR008207">
    <property type="entry name" value="Sig_transdc_His_kin_Hpt_dom"/>
</dbReference>
<sequence length="1079" mass="121161">MSQHDRKYLKRTPRAISAIFVLLAISLQLSLALYWTEVLQPKLRTESAADAKLLAESQSLQLISALQSYEELGNSDELERTISSLMLYQEPNLGEPFFKQIMLELDIEQFPQLPNIVRGQASCGTCFDVEVPLYSPDTFAIIGIAHFKVSDEFFRLLARDIRNQLVIQGAIALFLLLIAWGTSIYLFRSLNKEIERRKASEMALTENQRKYHRLVSSLNQYFVYTRDTNGSIKWISEGATQLYGHATTELKEISKLFTDSPINHVAKRYLSQVNPDLPQTEFEGEITDDKGDRRWILFSEVNLFDEQGKLISVEGLARDITKQKQIEADLIQAKENAEVASKAKGQFLANMSHEIRTPMNAIIGNTYLIKKTPLDGKQQQYVNRIDSSAHVLLGLVNDVLDISKIEAGKMELETIPFNIDELLTNLSNVLISQAQMKSLDILFDMAADIPQPIKGDPLRLGQVLLNLVNNAIKFTEQGEIVVSVSVKEQKGSRLNLFFSVKDDGIGIDDDKQDRLFKSFNQVDNSMTRRFGGTGLGLAICQHLVEMMHGSIGVKSQYGKGSTFYFDIWLETEASSAVVPYPHFESSLSPNVIIVDDSDVSATIASKLLQQFGVSAHIYHSAGQLFKALSKQDRQMDYDAIIIDHNMPGIDGLEAAEMLLKKGLVGNTKLLLMTTMGAEEKHQENIDQLFHSVLYKPLVAGETFDNLSQILRSSSKQDKQSEVSKTQSLPDFSDKQILLVEDNKINQEVAIALLDDINATTIIANNGQEAIYKLNEQSFDLVLMDIQMPIMDGLTAAKPIRTDLKIQTPILAMTAHALEEDREKSRQAGMNDYITKPIDVKEFYETLGRWLPSSELKAKTASEKVENGHSLPDIDGIEINILFKRIGNKASLLDEILYEFQQSCSSFPQTLNHAIDEQDWPKTGQILHRMKGEAGNIAANDIHQKTVALETNFKKNDSLDHNLLTLLLEDVSAMEKTLNHYFTQKSKPAKQQRAPETPRILSVERLNEIQKLTDKMAELLEKQSLDALELSEQINTALAGQVESDVLSDLDAAIHHLDYDLAVRYLNQIRSQLNLHDGAS</sequence>
<dbReference type="NCBIfam" id="TIGR00229">
    <property type="entry name" value="sensory_box"/>
    <property type="match status" value="1"/>
</dbReference>
<evidence type="ECO:0000256" key="9">
    <source>
        <dbReference type="ARBA" id="ARBA00022777"/>
    </source>
</evidence>
<keyword evidence="12" id="KW-0902">Two-component regulatory system</keyword>
<dbReference type="SUPFAM" id="SSF47226">
    <property type="entry name" value="Histidine-containing phosphotransfer domain, HPT domain"/>
    <property type="match status" value="1"/>
</dbReference>
<dbReference type="CDD" id="cd00082">
    <property type="entry name" value="HisKA"/>
    <property type="match status" value="1"/>
</dbReference>
<feature type="transmembrane region" description="Helical" evidence="17">
    <location>
        <begin position="15"/>
        <end position="35"/>
    </location>
</feature>
<dbReference type="GO" id="GO:0005886">
    <property type="term" value="C:plasma membrane"/>
    <property type="evidence" value="ECO:0007669"/>
    <property type="project" value="UniProtKB-SubCell"/>
</dbReference>
<dbReference type="Gene3D" id="3.30.565.10">
    <property type="entry name" value="Histidine kinase-like ATPase, C-terminal domain"/>
    <property type="match status" value="1"/>
</dbReference>
<evidence type="ECO:0000256" key="1">
    <source>
        <dbReference type="ARBA" id="ARBA00000085"/>
    </source>
</evidence>
<keyword evidence="10" id="KW-0067">ATP-binding</keyword>
<dbReference type="PROSITE" id="PS50894">
    <property type="entry name" value="HPT"/>
    <property type="match status" value="1"/>
</dbReference>
<evidence type="ECO:0000256" key="8">
    <source>
        <dbReference type="ARBA" id="ARBA00022741"/>
    </source>
</evidence>
<dbReference type="Gene3D" id="1.10.287.130">
    <property type="match status" value="1"/>
</dbReference>
<dbReference type="Pfam" id="PF00512">
    <property type="entry name" value="HisKA"/>
    <property type="match status" value="1"/>
</dbReference>
<dbReference type="Pfam" id="PF01627">
    <property type="entry name" value="Hpt"/>
    <property type="match status" value="1"/>
</dbReference>
<feature type="modified residue" description="4-aspartylphosphate" evidence="16">
    <location>
        <position position="643"/>
    </location>
</feature>
<dbReference type="PROSITE" id="PS50110">
    <property type="entry name" value="RESPONSE_REGULATORY"/>
    <property type="match status" value="2"/>
</dbReference>
<evidence type="ECO:0000256" key="17">
    <source>
        <dbReference type="SAM" id="Phobius"/>
    </source>
</evidence>
<evidence type="ECO:0000256" key="6">
    <source>
        <dbReference type="ARBA" id="ARBA00022679"/>
    </source>
</evidence>
<dbReference type="CDD" id="cd17546">
    <property type="entry name" value="REC_hyHK_CKI1_RcsC-like"/>
    <property type="match status" value="1"/>
</dbReference>
<feature type="domain" description="Response regulatory" evidence="19">
    <location>
        <begin position="590"/>
        <end position="710"/>
    </location>
</feature>